<protein>
    <submittedName>
        <fullName evidence="1">Uncharacterized protein</fullName>
    </submittedName>
</protein>
<proteinExistence type="predicted"/>
<accession>A0A5E7XX80</accession>
<dbReference type="AlphaFoldDB" id="A0A5E7XX80"/>
<evidence type="ECO:0000313" key="2">
    <source>
        <dbReference type="Proteomes" id="UP000326857"/>
    </source>
</evidence>
<evidence type="ECO:0000313" key="1">
    <source>
        <dbReference type="EMBL" id="VVS98774.1"/>
    </source>
</evidence>
<organism evidence="1 2">
    <name type="scientific">Sphingomonas aurantiaca</name>
    <dbReference type="NCBI Taxonomy" id="185949"/>
    <lineage>
        <taxon>Bacteria</taxon>
        <taxon>Pseudomonadati</taxon>
        <taxon>Pseudomonadota</taxon>
        <taxon>Alphaproteobacteria</taxon>
        <taxon>Sphingomonadales</taxon>
        <taxon>Sphingomonadaceae</taxon>
        <taxon>Sphingomonas</taxon>
    </lineage>
</organism>
<dbReference type="EMBL" id="CABVLI010000022">
    <property type="protein sequence ID" value="VVS98774.1"/>
    <property type="molecule type" value="Genomic_DNA"/>
</dbReference>
<gene>
    <name evidence="1" type="ORF">SPHINGO391_290005</name>
</gene>
<reference evidence="1 2" key="1">
    <citation type="submission" date="2019-09" db="EMBL/GenBank/DDBJ databases">
        <authorList>
            <person name="Dittami M. S."/>
        </authorList>
    </citation>
    <scope>NUCLEOTIDE SEQUENCE [LARGE SCALE GENOMIC DNA]</scope>
    <source>
        <strain evidence="1">SPHINGO391</strain>
    </source>
</reference>
<sequence length="208" mass="22975">MFNIGLWGPLHGAFRMNVGLRLKDELVAEIDRVAAANGQTRSSWMASVLANAVLAPENDDIPVLPIQGRGHPDDLVRVTVRLDRSEVEGIDTVAAPMKMTRNEWIKRTLRWQLWDKAGVLRLAPATQVEIVKLRKQVLLIGRNINQAVHAMNAANQPESSLDIARIAGPFIEKCEELNALLFTTRLALSAVIGAEVGYWTETHRGSVA</sequence>
<dbReference type="Proteomes" id="UP000326857">
    <property type="component" value="Unassembled WGS sequence"/>
</dbReference>
<name>A0A5E7XX80_9SPHN</name>